<dbReference type="EMBL" id="JANTQA010000036">
    <property type="protein sequence ID" value="KAJ3436328.1"/>
    <property type="molecule type" value="Genomic_DNA"/>
</dbReference>
<comment type="caution">
    <text evidence="1">The sequence shown here is derived from an EMBL/GenBank/DDBJ whole genome shotgun (WGS) entry which is preliminary data.</text>
</comment>
<accession>A0AAV7Z2J8</accession>
<evidence type="ECO:0000313" key="1">
    <source>
        <dbReference type="EMBL" id="KAJ3436328.1"/>
    </source>
</evidence>
<dbReference type="Proteomes" id="UP001146793">
    <property type="component" value="Unassembled WGS sequence"/>
</dbReference>
<dbReference type="AlphaFoldDB" id="A0AAV7Z2J8"/>
<protein>
    <submittedName>
        <fullName evidence="1">Uncharacterized protein</fullName>
    </submittedName>
</protein>
<organism evidence="1 2">
    <name type="scientific">Anaeramoeba flamelloides</name>
    <dbReference type="NCBI Taxonomy" id="1746091"/>
    <lineage>
        <taxon>Eukaryota</taxon>
        <taxon>Metamonada</taxon>
        <taxon>Anaeramoebidae</taxon>
        <taxon>Anaeramoeba</taxon>
    </lineage>
</organism>
<evidence type="ECO:0000313" key="2">
    <source>
        <dbReference type="Proteomes" id="UP001146793"/>
    </source>
</evidence>
<name>A0AAV7Z2J8_9EUKA</name>
<gene>
    <name evidence="1" type="ORF">M0812_18385</name>
</gene>
<proteinExistence type="predicted"/>
<sequence length="356" mass="43465">MKEKIKTIIQNTKHELLSPSFDILFAWQEFFFEIEKKSSFVPFILKIIFQLFFQSLHIPKKQDKRDYYFNYGWKLFETNVLKIKNVKKVINGYLNEIIKSNKKIEIIEFYNMYQHFIFKNWYNDNIDSNNLYKNYFKKNFLILNIFSNNSIDLFHAIQNKNQNQKIDPNKVIKKIIKFSTTSIFETSNKISLIRDKILLFSNIRDFLNISNTKYNRIKKKKSINRILHLPTIDYLDNLKRFKMENYHSYEIKSIPNIFNTFKVNSTNYKKLNHHNLNNLKYINNYSVRYLNNNKNFSKLIQNLKNSFHSLYKIEFKTIQKQCYCKNCKKIIYKSLNYRNYILQLREEKQYTITNHK</sequence>
<reference evidence="1" key="1">
    <citation type="submission" date="2022-08" db="EMBL/GenBank/DDBJ databases">
        <title>Novel sulphate-reducing endosymbionts in the free-living metamonad Anaeramoeba.</title>
        <authorList>
            <person name="Jerlstrom-Hultqvist J."/>
            <person name="Cepicka I."/>
            <person name="Gallot-Lavallee L."/>
            <person name="Salas-Leiva D."/>
            <person name="Curtis B.A."/>
            <person name="Zahonova K."/>
            <person name="Pipaliya S."/>
            <person name="Dacks J."/>
            <person name="Roger A.J."/>
        </authorList>
    </citation>
    <scope>NUCLEOTIDE SEQUENCE</scope>
    <source>
        <strain evidence="1">Busselton2</strain>
    </source>
</reference>